<dbReference type="InterPro" id="IPR040371">
    <property type="entry name" value="RMC1"/>
</dbReference>
<protein>
    <submittedName>
        <fullName evidence="4">Regulator of MON1-CCZ1 complex isoform X1</fullName>
    </submittedName>
</protein>
<accession>A0AAJ7X9I4</accession>
<dbReference type="KEGG" id="pmrn:116951601"/>
<name>A0AAJ7X9I4_PETMA</name>
<gene>
    <name evidence="4" type="primary">RMC1</name>
</gene>
<dbReference type="GO" id="GO:0005765">
    <property type="term" value="C:lysosomal membrane"/>
    <property type="evidence" value="ECO:0007669"/>
    <property type="project" value="TreeGrafter"/>
</dbReference>
<feature type="domain" description="Regulator of MON1-CCZ1 complex N-terminal" evidence="2">
    <location>
        <begin position="64"/>
        <end position="182"/>
    </location>
</feature>
<evidence type="ECO:0000259" key="1">
    <source>
        <dbReference type="Pfam" id="PF07035"/>
    </source>
</evidence>
<dbReference type="RefSeq" id="XP_032826251.1">
    <property type="nucleotide sequence ID" value="XM_032970360.1"/>
</dbReference>
<dbReference type="Pfam" id="PF07035">
    <property type="entry name" value="RMC1_C"/>
    <property type="match status" value="1"/>
</dbReference>
<evidence type="ECO:0000259" key="2">
    <source>
        <dbReference type="Pfam" id="PF21029"/>
    </source>
</evidence>
<evidence type="ECO:0000313" key="3">
    <source>
        <dbReference type="Proteomes" id="UP001318040"/>
    </source>
</evidence>
<feature type="domain" description="Mic1" evidence="1">
    <location>
        <begin position="423"/>
        <end position="669"/>
    </location>
</feature>
<dbReference type="PANTHER" id="PTHR12897:SF4">
    <property type="entry name" value="REGULATOR OF MON1-CCZ1 COMPLEX"/>
    <property type="match status" value="1"/>
</dbReference>
<keyword evidence="3" id="KW-1185">Reference proteome</keyword>
<reference evidence="4" key="1">
    <citation type="submission" date="2025-08" db="UniProtKB">
        <authorList>
            <consortium name="RefSeq"/>
        </authorList>
    </citation>
    <scope>IDENTIFICATION</scope>
    <source>
        <tissue evidence="4">Sperm</tissue>
    </source>
</reference>
<evidence type="ECO:0000313" key="4">
    <source>
        <dbReference type="RefSeq" id="XP_032826251.1"/>
    </source>
</evidence>
<dbReference type="CTD" id="29919"/>
<dbReference type="Pfam" id="PF21029">
    <property type="entry name" value="RMC1_N"/>
    <property type="match status" value="1"/>
</dbReference>
<dbReference type="GO" id="GO:0031902">
    <property type="term" value="C:late endosome membrane"/>
    <property type="evidence" value="ECO:0007669"/>
    <property type="project" value="TreeGrafter"/>
</dbReference>
<organism evidence="3 4">
    <name type="scientific">Petromyzon marinus</name>
    <name type="common">Sea lamprey</name>
    <dbReference type="NCBI Taxonomy" id="7757"/>
    <lineage>
        <taxon>Eukaryota</taxon>
        <taxon>Metazoa</taxon>
        <taxon>Chordata</taxon>
        <taxon>Craniata</taxon>
        <taxon>Vertebrata</taxon>
        <taxon>Cyclostomata</taxon>
        <taxon>Hyperoartia</taxon>
        <taxon>Petromyzontiformes</taxon>
        <taxon>Petromyzontidae</taxon>
        <taxon>Petromyzon</taxon>
    </lineage>
</organism>
<dbReference type="GeneID" id="116951601"/>
<dbReference type="PANTHER" id="PTHR12897">
    <property type="entry name" value="COLON CANCER-ASSOCIATED PROTEIN MIC1"/>
    <property type="match status" value="1"/>
</dbReference>
<dbReference type="Proteomes" id="UP001318040">
    <property type="component" value="Chromosome 43"/>
</dbReference>
<dbReference type="AlphaFoldDB" id="A0AAJ7X9I4"/>
<dbReference type="GO" id="GO:0010506">
    <property type="term" value="P:regulation of autophagy"/>
    <property type="evidence" value="ECO:0007669"/>
    <property type="project" value="InterPro"/>
</dbReference>
<dbReference type="GO" id="GO:0035658">
    <property type="term" value="C:Mon1-Ccz1 complex"/>
    <property type="evidence" value="ECO:0007669"/>
    <property type="project" value="InterPro"/>
</dbReference>
<dbReference type="InterPro" id="IPR009755">
    <property type="entry name" value="RMC1_C"/>
</dbReference>
<dbReference type="InterPro" id="IPR049040">
    <property type="entry name" value="RMC1_N"/>
</dbReference>
<proteinExistence type="predicted"/>
<sequence length="694" mass="78634">MITTTTCPCEICVASSSSSCERWEGETMEAKEMKREEEEEEEAFYLELGPNPVRFEEISTINNVFFDEANKQVFAVRASGAIGVVVRGLDEKITINFRLEDKGEIKSIKFSVGNKILAVQRTPKSVEFINFIPDLSSSEYSQECKTRNAKVTGFCWTSAYEIVFVTDFSLEFYQVLPEKRSLKLLKSQSLNVNWFVYCPDSSVVLASTTVLGNVIQPYHFKPGSMTKLSKFEVEVPLVPKPAKLCLQERDISMASIYGQLFVAVLRHTVRTTAQPGAEVLLYLLPKDGPCRKQHVLKLNTTGRFAVNVVDNLFIVHHQTSKTSLVFDIRMGKEFDGHVNIHYPVLPPASIRPYALQSRAGPTAALAPAPVPFELYSSSWIVFQPNIIIDAKLGCLCTLQLCLEPVLDAFSDRSRLMEFLLQRRECRSVMLTVCRQLLYAARQESLPTVAAVFDKLNQVYHEWLSAELAYQQAVESGQYKGSSQLSRHQQKQSVIDQSTMYTHVLSAFTEKREISYKFIVAVLMEYIRSLNQAQITVQHYLYELVINTLVQNNRFYQLHQLLQYHVLSDSKPLACLMLSLESIYPPAHQLALDMLKRLGTANDEIVEVLLSRQQVLGAVRFVRAAGSQDSASARKFLEAARATEDGALFFTVFRFFQQRNARLRGNPRFSPGEHCEEYVQHFVELFGNEAMALCT</sequence>